<proteinExistence type="predicted"/>
<dbReference type="RefSeq" id="WP_265983484.1">
    <property type="nucleotide sequence ID" value="NZ_JAPHAV010000001.1"/>
</dbReference>
<evidence type="ECO:0000313" key="1">
    <source>
        <dbReference type="EMBL" id="MCX2696227.1"/>
    </source>
</evidence>
<comment type="caution">
    <text evidence="1">The sequence shown here is derived from an EMBL/GenBank/DDBJ whole genome shotgun (WGS) entry which is preliminary data.</text>
</comment>
<evidence type="ECO:0000313" key="2">
    <source>
        <dbReference type="Proteomes" id="UP001301216"/>
    </source>
</evidence>
<reference evidence="1 2" key="1">
    <citation type="submission" date="2022-11" db="EMBL/GenBank/DDBJ databases">
        <title>Brucella sp. YY2X, whole genome shotgun sequencing project.</title>
        <authorList>
            <person name="Yang Y."/>
        </authorList>
    </citation>
    <scope>NUCLEOTIDE SEQUENCE [LARGE SCALE GENOMIC DNA]</scope>
    <source>
        <strain evidence="1 2">YY2X</strain>
    </source>
</reference>
<dbReference type="Proteomes" id="UP001301216">
    <property type="component" value="Unassembled WGS sequence"/>
</dbReference>
<dbReference type="EMBL" id="JAPHAV010000001">
    <property type="protein sequence ID" value="MCX2696227.1"/>
    <property type="molecule type" value="Genomic_DNA"/>
</dbReference>
<sequence>MNMPRPVNLSAAGVAKAQRQAKYRNKLVQSGEPEADRVDTAIAQACVALLAHVDAERIETLRPALHALIRGVLDILDADGFDRGASSKVLRRRMSLLARPEIQHFVEKGRFHKRLREYRK</sequence>
<protein>
    <recommendedName>
        <fullName evidence="3">DNA-binding protein</fullName>
    </recommendedName>
</protein>
<gene>
    <name evidence="1" type="ORF">OPR82_05480</name>
</gene>
<organism evidence="1 2">
    <name type="scientific">Ochrobactrum chromiisoli</name>
    <dbReference type="NCBI Taxonomy" id="2993941"/>
    <lineage>
        <taxon>Bacteria</taxon>
        <taxon>Pseudomonadati</taxon>
        <taxon>Pseudomonadota</taxon>
        <taxon>Alphaproteobacteria</taxon>
        <taxon>Hyphomicrobiales</taxon>
        <taxon>Brucellaceae</taxon>
        <taxon>Brucella/Ochrobactrum group</taxon>
        <taxon>Ochrobactrum</taxon>
    </lineage>
</organism>
<accession>A0ABT3QKV4</accession>
<evidence type="ECO:0008006" key="3">
    <source>
        <dbReference type="Google" id="ProtNLM"/>
    </source>
</evidence>
<keyword evidence="2" id="KW-1185">Reference proteome</keyword>
<name>A0ABT3QKV4_9HYPH</name>